<reference evidence="2 3" key="1">
    <citation type="submission" date="2021-04" db="EMBL/GenBank/DDBJ databases">
        <authorList>
            <person name="De Guttry C."/>
            <person name="Zahm M."/>
            <person name="Klopp C."/>
            <person name="Cabau C."/>
            <person name="Louis A."/>
            <person name="Berthelot C."/>
            <person name="Parey E."/>
            <person name="Roest Crollius H."/>
            <person name="Montfort J."/>
            <person name="Robinson-Rechavi M."/>
            <person name="Bucao C."/>
            <person name="Bouchez O."/>
            <person name="Gislard M."/>
            <person name="Lluch J."/>
            <person name="Milhes M."/>
            <person name="Lampietro C."/>
            <person name="Lopez Roques C."/>
            <person name="Donnadieu C."/>
            <person name="Braasch I."/>
            <person name="Desvignes T."/>
            <person name="Postlethwait J."/>
            <person name="Bobe J."/>
            <person name="Wedekind C."/>
            <person name="Guiguen Y."/>
        </authorList>
    </citation>
    <scope>NUCLEOTIDE SEQUENCE [LARGE SCALE GENOMIC DNA]</scope>
    <source>
        <strain evidence="2">Cs_M1</strain>
        <tissue evidence="2">Blood</tissue>
    </source>
</reference>
<dbReference type="EMBL" id="JAGTTL010000038">
    <property type="protein sequence ID" value="KAK6292413.1"/>
    <property type="molecule type" value="Genomic_DNA"/>
</dbReference>
<organism evidence="2 3">
    <name type="scientific">Coregonus suidteri</name>
    <dbReference type="NCBI Taxonomy" id="861788"/>
    <lineage>
        <taxon>Eukaryota</taxon>
        <taxon>Metazoa</taxon>
        <taxon>Chordata</taxon>
        <taxon>Craniata</taxon>
        <taxon>Vertebrata</taxon>
        <taxon>Euteleostomi</taxon>
        <taxon>Actinopterygii</taxon>
        <taxon>Neopterygii</taxon>
        <taxon>Teleostei</taxon>
        <taxon>Protacanthopterygii</taxon>
        <taxon>Salmoniformes</taxon>
        <taxon>Salmonidae</taxon>
        <taxon>Coregoninae</taxon>
        <taxon>Coregonus</taxon>
    </lineage>
</organism>
<evidence type="ECO:0000313" key="3">
    <source>
        <dbReference type="Proteomes" id="UP001356427"/>
    </source>
</evidence>
<gene>
    <name evidence="2" type="ORF">J4Q44_G00369970</name>
</gene>
<evidence type="ECO:0000313" key="2">
    <source>
        <dbReference type="EMBL" id="KAK6292413.1"/>
    </source>
</evidence>
<sequence length="69" mass="7463">MKSNGNMCNADNLGSHDDGTTAAQQVAMEEHFNQNLLHHNTTPACGLVEQCPGYLCRVLGTVTVTESMR</sequence>
<feature type="region of interest" description="Disordered" evidence="1">
    <location>
        <begin position="1"/>
        <end position="21"/>
    </location>
</feature>
<dbReference type="Proteomes" id="UP001356427">
    <property type="component" value="Unassembled WGS sequence"/>
</dbReference>
<dbReference type="AlphaFoldDB" id="A0AAN8QDL1"/>
<keyword evidence="3" id="KW-1185">Reference proteome</keyword>
<name>A0AAN8QDL1_9TELE</name>
<accession>A0AAN8QDL1</accession>
<comment type="caution">
    <text evidence="2">The sequence shown here is derived from an EMBL/GenBank/DDBJ whole genome shotgun (WGS) entry which is preliminary data.</text>
</comment>
<evidence type="ECO:0000256" key="1">
    <source>
        <dbReference type="SAM" id="MobiDB-lite"/>
    </source>
</evidence>
<proteinExistence type="predicted"/>
<protein>
    <submittedName>
        <fullName evidence="2">Uncharacterized protein</fullName>
    </submittedName>
</protein>